<dbReference type="AlphaFoldDB" id="A0A0E0JXH9"/>
<reference evidence="1" key="1">
    <citation type="submission" date="2015-04" db="UniProtKB">
        <authorList>
            <consortium name="EnsemblPlants"/>
        </authorList>
    </citation>
    <scope>IDENTIFICATION</scope>
</reference>
<protein>
    <submittedName>
        <fullName evidence="1">Uncharacterized protein</fullName>
    </submittedName>
</protein>
<name>A0A0E0JXH9_ORYPU</name>
<organism evidence="1">
    <name type="scientific">Oryza punctata</name>
    <name type="common">Red rice</name>
    <dbReference type="NCBI Taxonomy" id="4537"/>
    <lineage>
        <taxon>Eukaryota</taxon>
        <taxon>Viridiplantae</taxon>
        <taxon>Streptophyta</taxon>
        <taxon>Embryophyta</taxon>
        <taxon>Tracheophyta</taxon>
        <taxon>Spermatophyta</taxon>
        <taxon>Magnoliopsida</taxon>
        <taxon>Liliopsida</taxon>
        <taxon>Poales</taxon>
        <taxon>Poaceae</taxon>
        <taxon>BOP clade</taxon>
        <taxon>Oryzoideae</taxon>
        <taxon>Oryzeae</taxon>
        <taxon>Oryzinae</taxon>
        <taxon>Oryza</taxon>
    </lineage>
</organism>
<proteinExistence type="predicted"/>
<dbReference type="HOGENOM" id="CLU_1231603_0_0_1"/>
<accession>A0A0E0JXH9</accession>
<reference evidence="1" key="2">
    <citation type="submission" date="2018-05" db="EMBL/GenBank/DDBJ databases">
        <title>OpunRS2 (Oryza punctata Reference Sequence Version 2).</title>
        <authorList>
            <person name="Zhang J."/>
            <person name="Kudrna D."/>
            <person name="Lee S."/>
            <person name="Talag J."/>
            <person name="Welchert J."/>
            <person name="Wing R.A."/>
        </authorList>
    </citation>
    <scope>NUCLEOTIDE SEQUENCE [LARGE SCALE GENOMIC DNA]</scope>
</reference>
<dbReference type="Proteomes" id="UP000026962">
    <property type="component" value="Chromosome 2"/>
</dbReference>
<dbReference type="EnsemblPlants" id="OPUNC02G08230.1">
    <property type="protein sequence ID" value="OPUNC02G08230.1"/>
    <property type="gene ID" value="OPUNC02G08230"/>
</dbReference>
<dbReference type="Gramene" id="OPUNC02G08230.1">
    <property type="protein sequence ID" value="OPUNC02G08230.1"/>
    <property type="gene ID" value="OPUNC02G08230"/>
</dbReference>
<sequence length="225" mass="25686">MIKAGQRRLTVAIEPLRNCREKRKKICPAQYGSATKTFQRKLLYPGRIQQFLRGEQEPFWCSMHHIRDEPPALKLLKSTPADGCNAQMMQGDLVEIQDCMRRKHFNKDTIELIKKANAVRTKSYKPPLPADLAILMSHLEALVVRLREELPETFEEKTLATHESESAFLFGKAGGCLFICVVRPRHHQERTRYHSCRSSGGQAIRSLLEKSSKRACAEGERGTRA</sequence>
<evidence type="ECO:0000313" key="2">
    <source>
        <dbReference type="Proteomes" id="UP000026962"/>
    </source>
</evidence>
<keyword evidence="2" id="KW-1185">Reference proteome</keyword>
<dbReference type="STRING" id="4537.A0A0E0JXH9"/>
<evidence type="ECO:0000313" key="1">
    <source>
        <dbReference type="EnsemblPlants" id="OPUNC02G08230.1"/>
    </source>
</evidence>